<accession>A0A9K3DDD9</accession>
<dbReference type="Proteomes" id="UP000265618">
    <property type="component" value="Unassembled WGS sequence"/>
</dbReference>
<feature type="non-terminal residue" evidence="1">
    <location>
        <position position="78"/>
    </location>
</feature>
<gene>
    <name evidence="1" type="ORF">KIPB_017107</name>
</gene>
<protein>
    <submittedName>
        <fullName evidence="1">Uncharacterized protein</fullName>
    </submittedName>
</protein>
<name>A0A9K3DDD9_9EUKA</name>
<comment type="caution">
    <text evidence="1">The sequence shown here is derived from an EMBL/GenBank/DDBJ whole genome shotgun (WGS) entry which is preliminary data.</text>
</comment>
<evidence type="ECO:0000313" key="2">
    <source>
        <dbReference type="Proteomes" id="UP000265618"/>
    </source>
</evidence>
<organism evidence="1 2">
    <name type="scientific">Kipferlia bialata</name>
    <dbReference type="NCBI Taxonomy" id="797122"/>
    <lineage>
        <taxon>Eukaryota</taxon>
        <taxon>Metamonada</taxon>
        <taxon>Carpediemonas-like organisms</taxon>
        <taxon>Kipferlia</taxon>
    </lineage>
</organism>
<evidence type="ECO:0000313" key="1">
    <source>
        <dbReference type="EMBL" id="GIQ92990.1"/>
    </source>
</evidence>
<proteinExistence type="predicted"/>
<reference evidence="1 2" key="1">
    <citation type="journal article" date="2018" name="PLoS ONE">
        <title>The draft genome of Kipferlia bialata reveals reductive genome evolution in fornicate parasites.</title>
        <authorList>
            <person name="Tanifuji G."/>
            <person name="Takabayashi S."/>
            <person name="Kume K."/>
            <person name="Takagi M."/>
            <person name="Nakayama T."/>
            <person name="Kamikawa R."/>
            <person name="Inagaki Y."/>
            <person name="Hashimoto T."/>
        </authorList>
    </citation>
    <scope>NUCLEOTIDE SEQUENCE [LARGE SCALE GENOMIC DNA]</scope>
    <source>
        <strain evidence="1">NY0173</strain>
    </source>
</reference>
<dbReference type="AlphaFoldDB" id="A0A9K3DDD9"/>
<dbReference type="EMBL" id="BDIP01011100">
    <property type="protein sequence ID" value="GIQ92990.1"/>
    <property type="molecule type" value="Genomic_DNA"/>
</dbReference>
<feature type="non-terminal residue" evidence="1">
    <location>
        <position position="1"/>
    </location>
</feature>
<keyword evidence="2" id="KW-1185">Reference proteome</keyword>
<sequence length="78" mass="8797">RVWPMAPGVKMLREWPIVEALKYYGGEGARHLHAVPESMAYLLRPVPTPLDPTRHSAVLAWIDRHPNGRGMGTHMADM</sequence>